<keyword evidence="1" id="KW-0472">Membrane</keyword>
<feature type="transmembrane region" description="Helical" evidence="1">
    <location>
        <begin position="1035"/>
        <end position="1060"/>
    </location>
</feature>
<evidence type="ECO:0000313" key="2">
    <source>
        <dbReference type="EMBL" id="KKN61676.1"/>
    </source>
</evidence>
<comment type="caution">
    <text evidence="2">The sequence shown here is derived from an EMBL/GenBank/DDBJ whole genome shotgun (WGS) entry which is preliminary data.</text>
</comment>
<keyword evidence="1" id="KW-1133">Transmembrane helix</keyword>
<gene>
    <name evidence="2" type="ORF">LCGC14_0519510</name>
</gene>
<name>A0A0F9UKC7_9ZZZZ</name>
<reference evidence="2" key="1">
    <citation type="journal article" date="2015" name="Nature">
        <title>Complex archaea that bridge the gap between prokaryotes and eukaryotes.</title>
        <authorList>
            <person name="Spang A."/>
            <person name="Saw J.H."/>
            <person name="Jorgensen S.L."/>
            <person name="Zaremba-Niedzwiedzka K."/>
            <person name="Martijn J."/>
            <person name="Lind A.E."/>
            <person name="van Eijk R."/>
            <person name="Schleper C."/>
            <person name="Guy L."/>
            <person name="Ettema T.J."/>
        </authorList>
    </citation>
    <scope>NUCLEOTIDE SEQUENCE</scope>
</reference>
<sequence>MFSVCLFIFLFDFSLNHETNTFPSHKENRNSNLKTSFGESPFDSENLFQDSNFDSGLPWIFEGSDNFFAQWSSSNRNANITLSSSASKIIYGNSIQISQATYEKSGSGPEDRTTELRNKDGNKLDVYRDDYLDITFPENLDNGDIITLYILSEIYDAILTVYDEHSQDPPGGYGQVYYAGNVETYLNITLSGVQSPQKVFNINFSMDSSGDKVLVDQITFYKGNQQPKILTEKAYVNQTITIENSWDLTYDLNFTVIIQEFQNISSSTLSVKVNNSIIWYTNFYTILAPTIFSVSIPDFVKNGGDYLISFEIGLSVNTTDPSTFELFIDDAYFWKSPLKNLIKNSEFTTPEYWRNSTSSSNYSVYHLPTEEYFILSTYQNQIGLEDGWGALNQTFYKNSNQSEYKLVMEYQILNNTGVQDLQCEIFFNETLILNKSNLQISNQWKEIRLNISSPLVSNGSYELYLRFSIFSNKSTNLMNLTLLIDNIFLYPLWNSQFSIFEDIQSDLNVGEVTQMFLYYNTSFTGEPITDAIIKVFNNDTKNEWGLDFSSSLRYQVVNQFNGNYSVIILTFDTELKLYNISIEIYHPNFPDIAIFRQINMTGKFSNFTIVEGAYFNNTYNSWIISEDNLPYINDTSKFITVYIWDVSTLNPLENGFIEAYLGTNVLSWSEIFKTSKNPFDIGYYKIFLDTTGLLPVHNFLELNLTASMSVETYLSLSFSISTLIKPIPTNLDISEIEPIYEDSTIIVSAVFTDTFHNLQINNANISWKVLEKPEIYGELTFIFQGFYQSELDLSVLDSGNYSLQFIGQKDNFEISTTITQLQIIAKWNISATVVISPTEIYEGSEFSLSCNFSYVEKVEPLSNVPIDISIYYENNSFLEFFTVYTDEFGFIHQNINSLYDETNIILNISYKGTSTINSQYYYKNITVILKHRLNISIITRDFPNLITGETYLQISAMVFYEKNDSAAANIPLIFSIGSSEIMTFSDETGLATVTLRVPSASGEYELTVTFEETNQIKQASSIPITLNVISPMEQFWNTILNISFYVATIMSISVISYITIKLKFINPRKRQKQKTLLKILGDFDDSRNIQLLMIIQKESGLNLYSKHFTETPIDPILIGGFLQAISTFGTTMEFSSKKMARKSLNELSFYHFRIIIDEGRYVKSAVLLLRSPSQKLKESIDDFNKEIEFECKNVIENWKGEVLPDELVDPIIEKHFNISLSYLHKLSPVEIEDKKSLSKWERIIIKQFQKEGFISGKHIDKFISEYAHIFYPKKELEFIQAAISLKKKNLLQPLIPIFQKL</sequence>
<dbReference type="EMBL" id="LAZR01000650">
    <property type="protein sequence ID" value="KKN61676.1"/>
    <property type="molecule type" value="Genomic_DNA"/>
</dbReference>
<accession>A0A0F9UKC7</accession>
<protein>
    <submittedName>
        <fullName evidence="2">Uncharacterized protein</fullName>
    </submittedName>
</protein>
<keyword evidence="1" id="KW-0812">Transmembrane</keyword>
<evidence type="ECO:0000256" key="1">
    <source>
        <dbReference type="SAM" id="Phobius"/>
    </source>
</evidence>
<proteinExistence type="predicted"/>
<organism evidence="2">
    <name type="scientific">marine sediment metagenome</name>
    <dbReference type="NCBI Taxonomy" id="412755"/>
    <lineage>
        <taxon>unclassified sequences</taxon>
        <taxon>metagenomes</taxon>
        <taxon>ecological metagenomes</taxon>
    </lineage>
</organism>